<proteinExistence type="predicted"/>
<reference evidence="3" key="1">
    <citation type="submission" date="2022-11" db="UniProtKB">
        <authorList>
            <consortium name="WormBaseParasite"/>
        </authorList>
    </citation>
    <scope>IDENTIFICATION</scope>
</reference>
<sequence length="176" mass="19895">MYAQLRASLMAILYIILFIVGVINGKDIVNRQAPNAQNLDLMQLLMNDLDLISSDVAELVIRSTSDDKKNPKMMLDVSFSVKVKSRRSFILEEDDEPISSVLRLDDIHEDINKMIKRKLAQAEESIAIPSNHILTQEHSNENFEKSSNTSQTENQVDSRITFKCCFGGTCEITNIC</sequence>
<dbReference type="Proteomes" id="UP000887540">
    <property type="component" value="Unplaced"/>
</dbReference>
<dbReference type="WBParaSite" id="ACRNAN_scaffold1502.g14351.t1">
    <property type="protein sequence ID" value="ACRNAN_scaffold1502.g14351.t1"/>
    <property type="gene ID" value="ACRNAN_scaffold1502.g14351"/>
</dbReference>
<feature type="signal peptide" evidence="1">
    <location>
        <begin position="1"/>
        <end position="25"/>
    </location>
</feature>
<keyword evidence="2" id="KW-1185">Reference proteome</keyword>
<keyword evidence="1" id="KW-0732">Signal</keyword>
<feature type="chain" id="PRO_5037460251" evidence="1">
    <location>
        <begin position="26"/>
        <end position="176"/>
    </location>
</feature>
<protein>
    <submittedName>
        <fullName evidence="3">Uncharacterized protein</fullName>
    </submittedName>
</protein>
<evidence type="ECO:0000313" key="2">
    <source>
        <dbReference type="Proteomes" id="UP000887540"/>
    </source>
</evidence>
<dbReference type="AlphaFoldDB" id="A0A914CXR5"/>
<accession>A0A914CXR5</accession>
<evidence type="ECO:0000313" key="3">
    <source>
        <dbReference type="WBParaSite" id="ACRNAN_scaffold1502.g14351.t1"/>
    </source>
</evidence>
<evidence type="ECO:0000256" key="1">
    <source>
        <dbReference type="SAM" id="SignalP"/>
    </source>
</evidence>
<name>A0A914CXR5_9BILA</name>
<organism evidence="2 3">
    <name type="scientific">Acrobeloides nanus</name>
    <dbReference type="NCBI Taxonomy" id="290746"/>
    <lineage>
        <taxon>Eukaryota</taxon>
        <taxon>Metazoa</taxon>
        <taxon>Ecdysozoa</taxon>
        <taxon>Nematoda</taxon>
        <taxon>Chromadorea</taxon>
        <taxon>Rhabditida</taxon>
        <taxon>Tylenchina</taxon>
        <taxon>Cephalobomorpha</taxon>
        <taxon>Cephaloboidea</taxon>
        <taxon>Cephalobidae</taxon>
        <taxon>Acrobeloides</taxon>
    </lineage>
</organism>